<sequence length="21" mass="2141">MEAGEPSHSELASKDVARAVG</sequence>
<dbReference type="EMBL" id="CAMGYJ010000008">
    <property type="protein sequence ID" value="CAI0462913.1"/>
    <property type="molecule type" value="Genomic_DNA"/>
</dbReference>
<evidence type="ECO:0000313" key="3">
    <source>
        <dbReference type="EMBL" id="CAI0462913.1"/>
    </source>
</evidence>
<accession>A0AAV0NVQ3</accession>
<dbReference type="Proteomes" id="UP001154282">
    <property type="component" value="Unassembled WGS sequence"/>
</dbReference>
<comment type="caution">
    <text evidence="2">The sequence shown here is derived from an EMBL/GenBank/DDBJ whole genome shotgun (WGS) entry which is preliminary data.</text>
</comment>
<proteinExistence type="predicted"/>
<evidence type="ECO:0000256" key="1">
    <source>
        <dbReference type="SAM" id="MobiDB-lite"/>
    </source>
</evidence>
<organism evidence="2 4">
    <name type="scientific">Linum tenue</name>
    <dbReference type="NCBI Taxonomy" id="586396"/>
    <lineage>
        <taxon>Eukaryota</taxon>
        <taxon>Viridiplantae</taxon>
        <taxon>Streptophyta</taxon>
        <taxon>Embryophyta</taxon>
        <taxon>Tracheophyta</taxon>
        <taxon>Spermatophyta</taxon>
        <taxon>Magnoliopsida</taxon>
        <taxon>eudicotyledons</taxon>
        <taxon>Gunneridae</taxon>
        <taxon>Pentapetalae</taxon>
        <taxon>rosids</taxon>
        <taxon>fabids</taxon>
        <taxon>Malpighiales</taxon>
        <taxon>Linaceae</taxon>
        <taxon>Linum</taxon>
    </lineage>
</organism>
<dbReference type="AlphaFoldDB" id="A0AAV0NVQ3"/>
<feature type="region of interest" description="Disordered" evidence="1">
    <location>
        <begin position="1"/>
        <end position="21"/>
    </location>
</feature>
<gene>
    <name evidence="2" type="ORF">LITE_LOCUS35547</name>
    <name evidence="3" type="ORF">LITE_LOCUS35561</name>
</gene>
<evidence type="ECO:0000313" key="2">
    <source>
        <dbReference type="EMBL" id="CAI0462862.1"/>
    </source>
</evidence>
<evidence type="ECO:0000313" key="4">
    <source>
        <dbReference type="Proteomes" id="UP001154282"/>
    </source>
</evidence>
<protein>
    <submittedName>
        <fullName evidence="2">Uncharacterized protein</fullName>
    </submittedName>
</protein>
<reference evidence="2" key="1">
    <citation type="submission" date="2022-08" db="EMBL/GenBank/DDBJ databases">
        <authorList>
            <person name="Gutierrez-Valencia J."/>
        </authorList>
    </citation>
    <scope>NUCLEOTIDE SEQUENCE</scope>
</reference>
<name>A0AAV0NVQ3_9ROSI</name>
<keyword evidence="4" id="KW-1185">Reference proteome</keyword>
<dbReference type="EMBL" id="CAMGYJ010000008">
    <property type="protein sequence ID" value="CAI0462862.1"/>
    <property type="molecule type" value="Genomic_DNA"/>
</dbReference>